<evidence type="ECO:0000313" key="3">
    <source>
        <dbReference type="Proteomes" id="UP001055439"/>
    </source>
</evidence>
<evidence type="ECO:0000313" key="2">
    <source>
        <dbReference type="EMBL" id="URE24547.1"/>
    </source>
</evidence>
<accession>A0A9E7KMJ5</accession>
<dbReference type="AlphaFoldDB" id="A0A9E7KMJ5"/>
<evidence type="ECO:0000256" key="1">
    <source>
        <dbReference type="SAM" id="MobiDB-lite"/>
    </source>
</evidence>
<sequence>MLSPGRGRVGLQTHVPRMRKPHVTDWIISSRGPPPENAGRPANQRPSKQEEEEDDRVASLWMLLTLAEDFLDRLSLAEVVTLASALALLEAASWAVSVISSSFRSLQRENHAECLRLDRASEGGRCDASESETGEPRKQGMQEENLLLRCTPVGLGFSKYIAAIRAGEELLQGGNRRLVLAGEDPKLKLLFDEFLQAGNNRRGGERFPSQSQRLEHSSSKTLSFFFVIVIVI</sequence>
<name>A0A9E7KMJ5_9LILI</name>
<organism evidence="2 3">
    <name type="scientific">Musa troglodytarum</name>
    <name type="common">fe'i banana</name>
    <dbReference type="NCBI Taxonomy" id="320322"/>
    <lineage>
        <taxon>Eukaryota</taxon>
        <taxon>Viridiplantae</taxon>
        <taxon>Streptophyta</taxon>
        <taxon>Embryophyta</taxon>
        <taxon>Tracheophyta</taxon>
        <taxon>Spermatophyta</taxon>
        <taxon>Magnoliopsida</taxon>
        <taxon>Liliopsida</taxon>
        <taxon>Zingiberales</taxon>
        <taxon>Musaceae</taxon>
        <taxon>Musa</taxon>
    </lineage>
</organism>
<keyword evidence="3" id="KW-1185">Reference proteome</keyword>
<feature type="region of interest" description="Disordered" evidence="1">
    <location>
        <begin position="22"/>
        <end position="53"/>
    </location>
</feature>
<protein>
    <submittedName>
        <fullName evidence="2">Uncharacterized protein</fullName>
    </submittedName>
</protein>
<reference evidence="2" key="1">
    <citation type="submission" date="2022-05" db="EMBL/GenBank/DDBJ databases">
        <title>The Musa troglodytarum L. genome provides insights into the mechanism of non-climacteric behaviour and enrichment of carotenoids.</title>
        <authorList>
            <person name="Wang J."/>
        </authorList>
    </citation>
    <scope>NUCLEOTIDE SEQUENCE</scope>
    <source>
        <tissue evidence="2">Leaf</tissue>
    </source>
</reference>
<proteinExistence type="predicted"/>
<gene>
    <name evidence="2" type="ORF">MUK42_18168</name>
</gene>
<dbReference type="Proteomes" id="UP001055439">
    <property type="component" value="Chromosome 8"/>
</dbReference>
<dbReference type="EMBL" id="CP097510">
    <property type="protein sequence ID" value="URE24547.1"/>
    <property type="molecule type" value="Genomic_DNA"/>
</dbReference>